<dbReference type="EMBL" id="CP018221">
    <property type="protein sequence ID" value="API59603.1"/>
    <property type="molecule type" value="Genomic_DNA"/>
</dbReference>
<dbReference type="Gene3D" id="3.40.50.450">
    <property type="match status" value="1"/>
</dbReference>
<evidence type="ECO:0000313" key="1">
    <source>
        <dbReference type="EMBL" id="API59603.1"/>
    </source>
</evidence>
<accession>A0A1L3ZVE9</accession>
<proteinExistence type="predicted"/>
<dbReference type="Proteomes" id="UP000182063">
    <property type="component" value="Chromosome"/>
</dbReference>
<reference evidence="2" key="1">
    <citation type="submission" date="2016-11" db="EMBL/GenBank/DDBJ databases">
        <title>Complete Genome Sequence of alachlor-degrading Sphingomonas sp. strain JJ-A5.</title>
        <authorList>
            <person name="Lee H."/>
            <person name="Ka J.-O."/>
        </authorList>
    </citation>
    <scope>NUCLEOTIDE SEQUENCE [LARGE SCALE GENOMIC DNA]</scope>
    <source>
        <strain evidence="2">JJ-A5</strain>
    </source>
</reference>
<dbReference type="STRING" id="1921510.BSL82_09990"/>
<keyword evidence="2" id="KW-1185">Reference proteome</keyword>
<dbReference type="KEGG" id="sphj:BSL82_09990"/>
<organism evidence="1 2">
    <name type="scientific">Tardibacter chloracetimidivorans</name>
    <dbReference type="NCBI Taxonomy" id="1921510"/>
    <lineage>
        <taxon>Bacteria</taxon>
        <taxon>Pseudomonadati</taxon>
        <taxon>Pseudomonadota</taxon>
        <taxon>Alphaproteobacteria</taxon>
        <taxon>Sphingomonadales</taxon>
        <taxon>Sphingomonadaceae</taxon>
        <taxon>Tardibacter</taxon>
    </lineage>
</organism>
<dbReference type="Pfam" id="PF05014">
    <property type="entry name" value="Nuc_deoxyrib_tr"/>
    <property type="match status" value="1"/>
</dbReference>
<evidence type="ECO:0008006" key="3">
    <source>
        <dbReference type="Google" id="ProtNLM"/>
    </source>
</evidence>
<dbReference type="SUPFAM" id="SSF52309">
    <property type="entry name" value="N-(deoxy)ribosyltransferase-like"/>
    <property type="match status" value="1"/>
</dbReference>
<dbReference type="InterPro" id="IPR007710">
    <property type="entry name" value="Nucleoside_deoxyribTrfase"/>
</dbReference>
<evidence type="ECO:0000313" key="2">
    <source>
        <dbReference type="Proteomes" id="UP000182063"/>
    </source>
</evidence>
<protein>
    <recommendedName>
        <fullName evidence="3">Nucleoside 2-deoxyribosyltransferase</fullName>
    </recommendedName>
</protein>
<gene>
    <name evidence="1" type="ORF">BSL82_09990</name>
</gene>
<dbReference type="OrthoDB" id="8260550at2"/>
<sequence>MNTVYLAGPISGLNYQGATDWRDYAREVLAANGIKGLSPMRGKSALAGLDKLGHKPEDCGHLAHLTPLATQRGVMTRDRFDATRCDVLLVNFLGATAVSMGTVMEIAWADNCRIPIVCAMELGNVHEHIMLCEAIGYRVDTLESALDIVVSILG</sequence>
<dbReference type="RefSeq" id="WP_072597271.1">
    <property type="nucleotide sequence ID" value="NZ_CP018221.1"/>
</dbReference>
<dbReference type="AlphaFoldDB" id="A0A1L3ZVE9"/>
<name>A0A1L3ZVE9_9SPHN</name>